<accession>A0ABT5S3K5</accession>
<proteinExistence type="predicted"/>
<keyword evidence="5" id="KW-0812">Transmembrane</keyword>
<keyword evidence="9" id="KW-0472">Membrane</keyword>
<dbReference type="EMBL" id="JAPCKI010000024">
    <property type="protein sequence ID" value="MDD2180530.1"/>
    <property type="molecule type" value="Genomic_DNA"/>
</dbReference>
<reference evidence="12" key="1">
    <citation type="submission" date="2022-10" db="EMBL/GenBank/DDBJ databases">
        <title>Description of microaerobic benzene degrading bacteria.</title>
        <authorList>
            <person name="Bedics A."/>
            <person name="Tancsics A."/>
            <person name="Banerjee S."/>
        </authorList>
    </citation>
    <scope>NUCLEOTIDE SEQUENCE</scope>
    <source>
        <strain evidence="12">D2M1</strain>
    </source>
</reference>
<keyword evidence="10" id="KW-0998">Cell outer membrane</keyword>
<keyword evidence="13" id="KW-1185">Reference proteome</keyword>
<evidence type="ECO:0000256" key="4">
    <source>
        <dbReference type="ARBA" id="ARBA00022452"/>
    </source>
</evidence>
<evidence type="ECO:0000256" key="8">
    <source>
        <dbReference type="ARBA" id="ARBA00023114"/>
    </source>
</evidence>
<feature type="domain" description="Porin" evidence="11">
    <location>
        <begin position="10"/>
        <end position="322"/>
    </location>
</feature>
<dbReference type="SUPFAM" id="SSF56935">
    <property type="entry name" value="Porins"/>
    <property type="match status" value="1"/>
</dbReference>
<evidence type="ECO:0000256" key="9">
    <source>
        <dbReference type="ARBA" id="ARBA00023136"/>
    </source>
</evidence>
<dbReference type="CDD" id="cd00342">
    <property type="entry name" value="gram_neg_porins"/>
    <property type="match status" value="1"/>
</dbReference>
<dbReference type="PANTHER" id="PTHR34501">
    <property type="entry name" value="PROTEIN YDDL-RELATED"/>
    <property type="match status" value="1"/>
</dbReference>
<evidence type="ECO:0000256" key="2">
    <source>
        <dbReference type="ARBA" id="ARBA00011233"/>
    </source>
</evidence>
<evidence type="ECO:0000259" key="11">
    <source>
        <dbReference type="Pfam" id="PF13609"/>
    </source>
</evidence>
<evidence type="ECO:0000256" key="7">
    <source>
        <dbReference type="ARBA" id="ARBA00023065"/>
    </source>
</evidence>
<dbReference type="InterPro" id="IPR033900">
    <property type="entry name" value="Gram_neg_porin_domain"/>
</dbReference>
<protein>
    <submittedName>
        <fullName evidence="12">Porin</fullName>
    </submittedName>
</protein>
<evidence type="ECO:0000256" key="10">
    <source>
        <dbReference type="ARBA" id="ARBA00023237"/>
    </source>
</evidence>
<evidence type="ECO:0000256" key="1">
    <source>
        <dbReference type="ARBA" id="ARBA00004571"/>
    </source>
</evidence>
<comment type="subunit">
    <text evidence="2">Homotrimer.</text>
</comment>
<dbReference type="Proteomes" id="UP001148932">
    <property type="component" value="Unassembled WGS sequence"/>
</dbReference>
<dbReference type="RefSeq" id="WP_274114582.1">
    <property type="nucleotide sequence ID" value="NZ_JAPCKI010000024.1"/>
</dbReference>
<gene>
    <name evidence="12" type="ORF">OIN59_24105</name>
</gene>
<evidence type="ECO:0000256" key="6">
    <source>
        <dbReference type="ARBA" id="ARBA00022729"/>
    </source>
</evidence>
<dbReference type="PANTHER" id="PTHR34501:SF9">
    <property type="entry name" value="MAJOR OUTER MEMBRANE PROTEIN P.IA"/>
    <property type="match status" value="1"/>
</dbReference>
<dbReference type="InterPro" id="IPR023614">
    <property type="entry name" value="Porin_dom_sf"/>
</dbReference>
<dbReference type="Pfam" id="PF13609">
    <property type="entry name" value="Porin_4"/>
    <property type="match status" value="1"/>
</dbReference>
<organism evidence="12 13">
    <name type="scientific">Acidovorax benzenivorans</name>
    <dbReference type="NCBI Taxonomy" id="2987520"/>
    <lineage>
        <taxon>Bacteria</taxon>
        <taxon>Pseudomonadati</taxon>
        <taxon>Pseudomonadota</taxon>
        <taxon>Betaproteobacteria</taxon>
        <taxon>Burkholderiales</taxon>
        <taxon>Comamonadaceae</taxon>
        <taxon>Acidovorax</taxon>
    </lineage>
</organism>
<evidence type="ECO:0000256" key="3">
    <source>
        <dbReference type="ARBA" id="ARBA00022448"/>
    </source>
</evidence>
<keyword evidence="6" id="KW-0732">Signal</keyword>
<name>A0ABT5S3K5_9BURK</name>
<comment type="caution">
    <text evidence="12">The sequence shown here is derived from an EMBL/GenBank/DDBJ whole genome shotgun (WGS) entry which is preliminary data.</text>
</comment>
<sequence>MKIRDQLLLSVLVGTVGTAFGQTSLTLFGIADASISHGSGSTSNRTQISRGGLSSNRIGFRGAEDLGGGLSANFWLEAGYNLDDGSGVPTNTNNQAGSGATQSQGLTFGRRSTVSLASVTLGEIRIGRDLVPQYLNHAAGDPFGNVGAGAAASYVANISGVTNTRASNSLGYLSPVVGGFGLQLMHYWGENARNAPNSNDGNGDGIRLAYTAGRMTLGAAWGRTHYLAGDATQRNLNAAYDFGMVRLMATLNRDSTGVASGRGGVIGVVVPVGVNELKASFSTYKTNAAINSEARKVAFGYVHQLSKRTALYATYAHVRNSGGSTMALNNAVTAPGSSSNGYDVGLRHIF</sequence>
<keyword evidence="7" id="KW-0406">Ion transport</keyword>
<dbReference type="InterPro" id="IPR050298">
    <property type="entry name" value="Gram-neg_bact_OMP"/>
</dbReference>
<keyword evidence="4" id="KW-1134">Transmembrane beta strand</keyword>
<dbReference type="Gene3D" id="2.40.160.10">
    <property type="entry name" value="Porin"/>
    <property type="match status" value="1"/>
</dbReference>
<keyword evidence="3" id="KW-0813">Transport</keyword>
<evidence type="ECO:0000313" key="12">
    <source>
        <dbReference type="EMBL" id="MDD2180530.1"/>
    </source>
</evidence>
<evidence type="ECO:0000256" key="5">
    <source>
        <dbReference type="ARBA" id="ARBA00022692"/>
    </source>
</evidence>
<keyword evidence="8" id="KW-0626">Porin</keyword>
<comment type="subcellular location">
    <subcellularLocation>
        <location evidence="1">Cell outer membrane</location>
        <topology evidence="1">Multi-pass membrane protein</topology>
    </subcellularLocation>
</comment>
<evidence type="ECO:0000313" key="13">
    <source>
        <dbReference type="Proteomes" id="UP001148932"/>
    </source>
</evidence>